<dbReference type="RefSeq" id="WP_302039355.1">
    <property type="nucleotide sequence ID" value="NZ_JAUKPO010000012.1"/>
</dbReference>
<dbReference type="PANTHER" id="PTHR41291:SF1">
    <property type="entry name" value="DNA ALKYLATION REPAIR PROTEIN"/>
    <property type="match status" value="1"/>
</dbReference>
<reference evidence="1" key="1">
    <citation type="submission" date="2023-07" db="EMBL/GenBank/DDBJ databases">
        <title>The genome sequence of Rhodocytophaga aerolata KACC 12507.</title>
        <authorList>
            <person name="Zhang X."/>
        </authorList>
    </citation>
    <scope>NUCLEOTIDE SEQUENCE</scope>
    <source>
        <strain evidence="1">KACC 12507</strain>
    </source>
</reference>
<dbReference type="Pfam" id="PF08713">
    <property type="entry name" value="DNA_alkylation"/>
    <property type="match status" value="1"/>
</dbReference>
<name>A0ABT8RB75_9BACT</name>
<evidence type="ECO:0000313" key="1">
    <source>
        <dbReference type="EMBL" id="MDO1448554.1"/>
    </source>
</evidence>
<dbReference type="EMBL" id="JAUKPO010000012">
    <property type="protein sequence ID" value="MDO1448554.1"/>
    <property type="molecule type" value="Genomic_DNA"/>
</dbReference>
<keyword evidence="2" id="KW-1185">Reference proteome</keyword>
<dbReference type="InterPro" id="IPR016024">
    <property type="entry name" value="ARM-type_fold"/>
</dbReference>
<gene>
    <name evidence="1" type="ORF">Q0590_19915</name>
</gene>
<comment type="caution">
    <text evidence="1">The sequence shown here is derived from an EMBL/GenBank/DDBJ whole genome shotgun (WGS) entry which is preliminary data.</text>
</comment>
<proteinExistence type="predicted"/>
<dbReference type="Gene3D" id="1.25.10.90">
    <property type="match status" value="1"/>
</dbReference>
<sequence>MEELKKVGREATKNILLKHGAREPLYGVKVEDLKKLQRKIKSNPALALQLYDTTIADAMYLAGLITHGSYMTKQQLQKWVEEAYWPMLSEYTVPKVAAENIAGFELALEWIQSSTEHIAAAGWSTLAILAEKSNPEPNRETLQSLLHKVKQTIHLSPNRVRYTMNGFIIAVGSYVHSLSGLAEETGRQIGKVTVDMGGTACKVPYAPDYIQKVKEKKAGGKKRQEVN</sequence>
<dbReference type="InterPro" id="IPR014825">
    <property type="entry name" value="DNA_alkylation"/>
</dbReference>
<dbReference type="PANTHER" id="PTHR41291">
    <property type="entry name" value="DNA ALKYLATION REPAIR PROTEIN"/>
    <property type="match status" value="1"/>
</dbReference>
<organism evidence="1 2">
    <name type="scientific">Rhodocytophaga aerolata</name>
    <dbReference type="NCBI Taxonomy" id="455078"/>
    <lineage>
        <taxon>Bacteria</taxon>
        <taxon>Pseudomonadati</taxon>
        <taxon>Bacteroidota</taxon>
        <taxon>Cytophagia</taxon>
        <taxon>Cytophagales</taxon>
        <taxon>Rhodocytophagaceae</taxon>
        <taxon>Rhodocytophaga</taxon>
    </lineage>
</organism>
<dbReference type="Proteomes" id="UP001168528">
    <property type="component" value="Unassembled WGS sequence"/>
</dbReference>
<protein>
    <submittedName>
        <fullName evidence="1">DNA alkylation repair protein</fullName>
    </submittedName>
</protein>
<evidence type="ECO:0000313" key="2">
    <source>
        <dbReference type="Proteomes" id="UP001168528"/>
    </source>
</evidence>
<accession>A0ABT8RB75</accession>
<dbReference type="SUPFAM" id="SSF48371">
    <property type="entry name" value="ARM repeat"/>
    <property type="match status" value="1"/>
</dbReference>